<keyword evidence="4" id="KW-1185">Reference proteome</keyword>
<evidence type="ECO:0000259" key="2">
    <source>
        <dbReference type="SMART" id="SM00226"/>
    </source>
</evidence>
<gene>
    <name evidence="3" type="ORF">KDK_79290</name>
</gene>
<sequence>MAEAFLRQLSQGQIEVFSAGSHPTQLHPLAQKAMAQAGFDMEGQRSKSIDELKEQHFDYVITVCDRMREVCPTLPDQPELMHWSLPDPALVEGSHEERYQAFERIARQLVVRVRYLLVLLAQERLVEK</sequence>
<feature type="domain" description="Phosphotyrosine protein phosphatase I" evidence="2">
    <location>
        <begin position="1"/>
        <end position="119"/>
    </location>
</feature>
<dbReference type="SMART" id="SM00226">
    <property type="entry name" value="LMWPc"/>
    <property type="match status" value="1"/>
</dbReference>
<evidence type="ECO:0000313" key="4">
    <source>
        <dbReference type="Proteomes" id="UP000287188"/>
    </source>
</evidence>
<evidence type="ECO:0000256" key="1">
    <source>
        <dbReference type="ARBA" id="ARBA00022849"/>
    </source>
</evidence>
<dbReference type="OrthoDB" id="9784339at2"/>
<comment type="caution">
    <text evidence="3">The sequence shown here is derived from an EMBL/GenBank/DDBJ whole genome shotgun (WGS) entry which is preliminary data.</text>
</comment>
<proteinExistence type="predicted"/>
<dbReference type="Gene3D" id="3.40.50.2300">
    <property type="match status" value="1"/>
</dbReference>
<accession>A0A402AYE4</accession>
<dbReference type="Pfam" id="PF01451">
    <property type="entry name" value="LMWPc"/>
    <property type="match status" value="1"/>
</dbReference>
<dbReference type="InterPro" id="IPR023485">
    <property type="entry name" value="Ptyr_pPase"/>
</dbReference>
<dbReference type="PANTHER" id="PTHR43428">
    <property type="entry name" value="ARSENATE REDUCTASE"/>
    <property type="match status" value="1"/>
</dbReference>
<dbReference type="RefSeq" id="WP_126557398.1">
    <property type="nucleotide sequence ID" value="NZ_BIFS01000002.1"/>
</dbReference>
<keyword evidence="1" id="KW-0059">Arsenical resistance</keyword>
<dbReference type="SUPFAM" id="SSF52788">
    <property type="entry name" value="Phosphotyrosine protein phosphatases I"/>
    <property type="match status" value="1"/>
</dbReference>
<organism evidence="3 4">
    <name type="scientific">Dictyobacter kobayashii</name>
    <dbReference type="NCBI Taxonomy" id="2014872"/>
    <lineage>
        <taxon>Bacteria</taxon>
        <taxon>Bacillati</taxon>
        <taxon>Chloroflexota</taxon>
        <taxon>Ktedonobacteria</taxon>
        <taxon>Ktedonobacterales</taxon>
        <taxon>Dictyobacteraceae</taxon>
        <taxon>Dictyobacter</taxon>
    </lineage>
</organism>
<dbReference type="PANTHER" id="PTHR43428:SF1">
    <property type="entry name" value="ARSENATE REDUCTASE"/>
    <property type="match status" value="1"/>
</dbReference>
<dbReference type="AlphaFoldDB" id="A0A402AYE4"/>
<dbReference type="Proteomes" id="UP000287188">
    <property type="component" value="Unassembled WGS sequence"/>
</dbReference>
<dbReference type="InterPro" id="IPR036196">
    <property type="entry name" value="Ptyr_pPase_sf"/>
</dbReference>
<dbReference type="GO" id="GO:0046685">
    <property type="term" value="P:response to arsenic-containing substance"/>
    <property type="evidence" value="ECO:0007669"/>
    <property type="project" value="UniProtKB-KW"/>
</dbReference>
<evidence type="ECO:0000313" key="3">
    <source>
        <dbReference type="EMBL" id="GCE24129.1"/>
    </source>
</evidence>
<reference evidence="4" key="1">
    <citation type="submission" date="2018-12" db="EMBL/GenBank/DDBJ databases">
        <title>Tengunoibacter tsumagoiensis gen. nov., sp. nov., Dictyobacter kobayashii sp. nov., D. alpinus sp. nov., and D. joshuensis sp. nov. and description of Dictyobacteraceae fam. nov. within the order Ktedonobacterales isolated from Tengu-no-mugimeshi.</title>
        <authorList>
            <person name="Wang C.M."/>
            <person name="Zheng Y."/>
            <person name="Sakai Y."/>
            <person name="Toyoda A."/>
            <person name="Minakuchi Y."/>
            <person name="Abe K."/>
            <person name="Yokota A."/>
            <person name="Yabe S."/>
        </authorList>
    </citation>
    <scope>NUCLEOTIDE SEQUENCE [LARGE SCALE GENOMIC DNA]</scope>
    <source>
        <strain evidence="4">Uno11</strain>
    </source>
</reference>
<dbReference type="CDD" id="cd16345">
    <property type="entry name" value="LMWP_ArsC"/>
    <property type="match status" value="1"/>
</dbReference>
<name>A0A402AYE4_9CHLR</name>
<dbReference type="EMBL" id="BIFS01000002">
    <property type="protein sequence ID" value="GCE24129.1"/>
    <property type="molecule type" value="Genomic_DNA"/>
</dbReference>
<protein>
    <recommendedName>
        <fullName evidence="2">Phosphotyrosine protein phosphatase I domain-containing protein</fullName>
    </recommendedName>
</protein>